<dbReference type="GO" id="GO:0004525">
    <property type="term" value="F:ribonuclease III activity"/>
    <property type="evidence" value="ECO:0007669"/>
    <property type="project" value="InterPro"/>
</dbReference>
<gene>
    <name evidence="8" type="ORF">FN846DRAFT_955026</name>
</gene>
<keyword evidence="9" id="KW-1185">Reference proteome</keyword>
<dbReference type="PANTHER" id="PTHR11207">
    <property type="entry name" value="RIBONUCLEASE III"/>
    <property type="match status" value="1"/>
</dbReference>
<feature type="domain" description="DRBM" evidence="6">
    <location>
        <begin position="202"/>
        <end position="271"/>
    </location>
</feature>
<evidence type="ECO:0000256" key="1">
    <source>
        <dbReference type="ARBA" id="ARBA00022722"/>
    </source>
</evidence>
<dbReference type="AlphaFoldDB" id="A0A5J5EU75"/>
<protein>
    <submittedName>
        <fullName evidence="8">Ribonuclease III domain-containing protein</fullName>
    </submittedName>
</protein>
<evidence type="ECO:0000259" key="6">
    <source>
        <dbReference type="PROSITE" id="PS50137"/>
    </source>
</evidence>
<evidence type="ECO:0000256" key="3">
    <source>
        <dbReference type="ARBA" id="ARBA00022801"/>
    </source>
</evidence>
<dbReference type="SUPFAM" id="SSF54768">
    <property type="entry name" value="dsRNA-binding domain-like"/>
    <property type="match status" value="1"/>
</dbReference>
<dbReference type="SMART" id="SM00535">
    <property type="entry name" value="RIBOc"/>
    <property type="match status" value="1"/>
</dbReference>
<dbReference type="InterPro" id="IPR014720">
    <property type="entry name" value="dsRBD_dom"/>
</dbReference>
<proteinExistence type="predicted"/>
<sequence length="383" mass="40344">MTTQAPPPALSTASSSDGKATSGSWYTAYGIPAVAPASISTYTFTSKSLEGQVFTHSSFSPGWGVQAPVDNSTLTWLGAPIINTLISFAITALFPSLSQPAITDLRNALTSRALHAHLCRLLQLPQYLRTSSPTVLQSDRVLAELFEAFIAGVAKDLGLGRWEELYRFYFQLLEPFIHAFHALYHQHLSAPSREKRRQELAPWTSKLMEYAAKNKLEPPKFEFESNGAQGQEITWSCIVVLGGRQVARGTAGSKLEAKHIASADAMRALPQHGGDQAALNQRRKKKELFRKAARGRGGGAVGMQPMAGHVGAGMPGGLGTVGGTGMAGLGTIAGTGMAGLGTIGGTGMAGLGTIGGTGMAGMTLLEMFAPQPTQTQPPPPGSR</sequence>
<dbReference type="GO" id="GO:0006396">
    <property type="term" value="P:RNA processing"/>
    <property type="evidence" value="ECO:0007669"/>
    <property type="project" value="InterPro"/>
</dbReference>
<evidence type="ECO:0000256" key="4">
    <source>
        <dbReference type="ARBA" id="ARBA00022884"/>
    </source>
</evidence>
<evidence type="ECO:0000259" key="7">
    <source>
        <dbReference type="PROSITE" id="PS50142"/>
    </source>
</evidence>
<keyword evidence="2" id="KW-0255">Endonuclease</keyword>
<dbReference type="CDD" id="cd00593">
    <property type="entry name" value="RIBOc"/>
    <property type="match status" value="1"/>
</dbReference>
<dbReference type="InterPro" id="IPR036389">
    <property type="entry name" value="RNase_III_sf"/>
</dbReference>
<dbReference type="InterPro" id="IPR000999">
    <property type="entry name" value="RNase_III_dom"/>
</dbReference>
<dbReference type="InParanoid" id="A0A5J5EU75"/>
<comment type="caution">
    <text evidence="8">The sequence shown here is derived from an EMBL/GenBank/DDBJ whole genome shotgun (WGS) entry which is preliminary data.</text>
</comment>
<evidence type="ECO:0000313" key="9">
    <source>
        <dbReference type="Proteomes" id="UP000326924"/>
    </source>
</evidence>
<dbReference type="Proteomes" id="UP000326924">
    <property type="component" value="Unassembled WGS sequence"/>
</dbReference>
<dbReference type="GO" id="GO:0003725">
    <property type="term" value="F:double-stranded RNA binding"/>
    <property type="evidence" value="ECO:0007669"/>
    <property type="project" value="TreeGrafter"/>
</dbReference>
<dbReference type="Pfam" id="PF00636">
    <property type="entry name" value="Ribonuclease_3"/>
    <property type="match status" value="1"/>
</dbReference>
<organism evidence="8 9">
    <name type="scientific">Sphaerosporella brunnea</name>
    <dbReference type="NCBI Taxonomy" id="1250544"/>
    <lineage>
        <taxon>Eukaryota</taxon>
        <taxon>Fungi</taxon>
        <taxon>Dikarya</taxon>
        <taxon>Ascomycota</taxon>
        <taxon>Pezizomycotina</taxon>
        <taxon>Pezizomycetes</taxon>
        <taxon>Pezizales</taxon>
        <taxon>Pyronemataceae</taxon>
        <taxon>Sphaerosporella</taxon>
    </lineage>
</organism>
<dbReference type="CDD" id="cd00048">
    <property type="entry name" value="DSRM_SF"/>
    <property type="match status" value="1"/>
</dbReference>
<keyword evidence="4 5" id="KW-0694">RNA-binding</keyword>
<keyword evidence="1" id="KW-0540">Nuclease</keyword>
<accession>A0A5J5EU75</accession>
<feature type="domain" description="RNase III" evidence="7">
    <location>
        <begin position="42"/>
        <end position="158"/>
    </location>
</feature>
<dbReference type="Gene3D" id="3.30.160.20">
    <property type="match status" value="1"/>
</dbReference>
<dbReference type="OrthoDB" id="2392202at2759"/>
<dbReference type="GO" id="GO:0010468">
    <property type="term" value="P:regulation of gene expression"/>
    <property type="evidence" value="ECO:0007669"/>
    <property type="project" value="TreeGrafter"/>
</dbReference>
<dbReference type="EMBL" id="VXIS01000128">
    <property type="protein sequence ID" value="KAA8902668.1"/>
    <property type="molecule type" value="Genomic_DNA"/>
</dbReference>
<dbReference type="Pfam" id="PF00035">
    <property type="entry name" value="dsrm"/>
    <property type="match status" value="1"/>
</dbReference>
<reference evidence="8 9" key="1">
    <citation type="submission" date="2019-09" db="EMBL/GenBank/DDBJ databases">
        <title>Draft genome of the ectomycorrhizal ascomycete Sphaerosporella brunnea.</title>
        <authorList>
            <consortium name="DOE Joint Genome Institute"/>
            <person name="Benucci G.M."/>
            <person name="Marozzi G."/>
            <person name="Antonielli L."/>
            <person name="Sanchez S."/>
            <person name="Marco P."/>
            <person name="Wang X."/>
            <person name="Falini L.B."/>
            <person name="Barry K."/>
            <person name="Haridas S."/>
            <person name="Lipzen A."/>
            <person name="Labutti K."/>
            <person name="Grigoriev I.V."/>
            <person name="Murat C."/>
            <person name="Martin F."/>
            <person name="Albertini E."/>
            <person name="Donnini D."/>
            <person name="Bonito G."/>
        </authorList>
    </citation>
    <scope>NUCLEOTIDE SEQUENCE [LARGE SCALE GENOMIC DNA]</scope>
    <source>
        <strain evidence="8 9">Sb_GMNB300</strain>
    </source>
</reference>
<dbReference type="Gene3D" id="1.10.1520.10">
    <property type="entry name" value="Ribonuclease III domain"/>
    <property type="match status" value="1"/>
</dbReference>
<name>A0A5J5EU75_9PEZI</name>
<dbReference type="SMART" id="SM00358">
    <property type="entry name" value="DSRM"/>
    <property type="match status" value="1"/>
</dbReference>
<dbReference type="PROSITE" id="PS50137">
    <property type="entry name" value="DS_RBD"/>
    <property type="match status" value="1"/>
</dbReference>
<dbReference type="PANTHER" id="PTHR11207:SF0">
    <property type="entry name" value="RIBONUCLEASE 3"/>
    <property type="match status" value="1"/>
</dbReference>
<dbReference type="SUPFAM" id="SSF69065">
    <property type="entry name" value="RNase III domain-like"/>
    <property type="match status" value="1"/>
</dbReference>
<evidence type="ECO:0000313" key="8">
    <source>
        <dbReference type="EMBL" id="KAA8902668.1"/>
    </source>
</evidence>
<keyword evidence="3" id="KW-0378">Hydrolase</keyword>
<dbReference type="PROSITE" id="PS50142">
    <property type="entry name" value="RNASE_3_2"/>
    <property type="match status" value="1"/>
</dbReference>
<evidence type="ECO:0000256" key="5">
    <source>
        <dbReference type="PROSITE-ProRule" id="PRU00266"/>
    </source>
</evidence>
<evidence type="ECO:0000256" key="2">
    <source>
        <dbReference type="ARBA" id="ARBA00022759"/>
    </source>
</evidence>